<evidence type="ECO:0000256" key="1">
    <source>
        <dbReference type="SAM" id="MobiDB-lite"/>
    </source>
</evidence>
<name>A0ABZ2L8C2_9BACT</name>
<protein>
    <submittedName>
        <fullName evidence="2">EcsC family protein</fullName>
    </submittedName>
</protein>
<dbReference type="RefSeq" id="WP_394835087.1">
    <property type="nucleotide sequence ID" value="NZ_CP089929.1"/>
</dbReference>
<organism evidence="2 3">
    <name type="scientific">Pendulispora rubella</name>
    <dbReference type="NCBI Taxonomy" id="2741070"/>
    <lineage>
        <taxon>Bacteria</taxon>
        <taxon>Pseudomonadati</taxon>
        <taxon>Myxococcota</taxon>
        <taxon>Myxococcia</taxon>
        <taxon>Myxococcales</taxon>
        <taxon>Sorangiineae</taxon>
        <taxon>Pendulisporaceae</taxon>
        <taxon>Pendulispora</taxon>
    </lineage>
</organism>
<dbReference type="InterPro" id="IPR024787">
    <property type="entry name" value="EcsC"/>
</dbReference>
<dbReference type="PANTHER" id="PTHR41260:SF1">
    <property type="entry name" value="PROTEIN ECSC"/>
    <property type="match status" value="1"/>
</dbReference>
<accession>A0ABZ2L8C2</accession>
<dbReference type="Pfam" id="PF12787">
    <property type="entry name" value="EcsC"/>
    <property type="match status" value="1"/>
</dbReference>
<evidence type="ECO:0000313" key="3">
    <source>
        <dbReference type="Proteomes" id="UP001374803"/>
    </source>
</evidence>
<dbReference type="EMBL" id="CP089983">
    <property type="protein sequence ID" value="WXB05441.1"/>
    <property type="molecule type" value="Genomic_DNA"/>
</dbReference>
<gene>
    <name evidence="2" type="ORF">LVJ94_52170</name>
</gene>
<dbReference type="Proteomes" id="UP001374803">
    <property type="component" value="Chromosome"/>
</dbReference>
<keyword evidence="3" id="KW-1185">Reference proteome</keyword>
<dbReference type="PANTHER" id="PTHR41260">
    <property type="entry name" value="PROTEIN ECSC"/>
    <property type="match status" value="1"/>
</dbReference>
<evidence type="ECO:0000313" key="2">
    <source>
        <dbReference type="EMBL" id="WXB05441.1"/>
    </source>
</evidence>
<proteinExistence type="predicted"/>
<sequence>MNSPHDFPPPSGSQLTPYEQSALDDVVAASLSPYRTPISTLVHVLNGPVSDSEPDMMARGIWRFLAAATDLASRTVPSERLRDLRRLAMRPMRSVADIARLDLWEVDETARWLESKYAIMGALLGIGTAGFGLRGLMVGKPLVTWLAMRQISEYGRRYGFDLSDPHERTFATQIFVASLCPRLLPRDAGPDHLSAVTNAAKRVSRFAGVFDMVRGAVRKVLQSKKVRASPVVMAIGAAVYNAWFMRGVARTAAIAYRERFIARKYHVPVAALESFEQLPPTRPSRSEVCPPVPYERSDEARPASAKVGVAR</sequence>
<feature type="region of interest" description="Disordered" evidence="1">
    <location>
        <begin position="279"/>
        <end position="311"/>
    </location>
</feature>
<reference evidence="2" key="1">
    <citation type="submission" date="2021-12" db="EMBL/GenBank/DDBJ databases">
        <title>Discovery of the Pendulisporaceae a myxobacterial family with distinct sporulation behavior and unique specialized metabolism.</title>
        <authorList>
            <person name="Garcia R."/>
            <person name="Popoff A."/>
            <person name="Bader C.D."/>
            <person name="Loehr J."/>
            <person name="Walesch S."/>
            <person name="Walt C."/>
            <person name="Boldt J."/>
            <person name="Bunk B."/>
            <person name="Haeckl F.J.F.P.J."/>
            <person name="Gunesch A.P."/>
            <person name="Birkelbach J."/>
            <person name="Nuebel U."/>
            <person name="Pietschmann T."/>
            <person name="Bach T."/>
            <person name="Mueller R."/>
        </authorList>
    </citation>
    <scope>NUCLEOTIDE SEQUENCE</scope>
    <source>
        <strain evidence="2">MSr11367</strain>
    </source>
</reference>